<dbReference type="Proteomes" id="UP000075881">
    <property type="component" value="Unassembled WGS sequence"/>
</dbReference>
<sequence>MDILPSGSIFRELQIIHETGCFSSESSFEDQWQQPLYQHSLNDNQEVGKSRNDLPATARPNLSMEFLTTPCCANDV</sequence>
<dbReference type="AlphaFoldDB" id="A0A182K1G0"/>
<evidence type="ECO:0000313" key="1">
    <source>
        <dbReference type="EnsemblMetazoa" id="ACHR004594-PA"/>
    </source>
</evidence>
<reference evidence="2" key="1">
    <citation type="submission" date="2013-03" db="EMBL/GenBank/DDBJ databases">
        <title>The Genome Sequence of Anopheles christyi ACHKN1017.</title>
        <authorList>
            <consortium name="The Broad Institute Genomics Platform"/>
            <person name="Neafsey D.E."/>
            <person name="Besansky N."/>
            <person name="Walker B."/>
            <person name="Young S.K."/>
            <person name="Zeng Q."/>
            <person name="Gargeya S."/>
            <person name="Fitzgerald M."/>
            <person name="Haas B."/>
            <person name="Abouelleil A."/>
            <person name="Allen A.W."/>
            <person name="Alvarado L."/>
            <person name="Arachchi H.M."/>
            <person name="Berlin A.M."/>
            <person name="Chapman S.B."/>
            <person name="Gainer-Dewar J."/>
            <person name="Goldberg J."/>
            <person name="Griggs A."/>
            <person name="Gujja S."/>
            <person name="Hansen M."/>
            <person name="Howarth C."/>
            <person name="Imamovic A."/>
            <person name="Ireland A."/>
            <person name="Larimer J."/>
            <person name="McCowan C."/>
            <person name="Murphy C."/>
            <person name="Pearson M."/>
            <person name="Poon T.W."/>
            <person name="Priest M."/>
            <person name="Roberts A."/>
            <person name="Saif S."/>
            <person name="Shea T."/>
            <person name="Sisk P."/>
            <person name="Sykes S."/>
            <person name="Wortman J."/>
            <person name="Nusbaum C."/>
            <person name="Birren B."/>
        </authorList>
    </citation>
    <scope>NUCLEOTIDE SEQUENCE [LARGE SCALE GENOMIC DNA]</scope>
    <source>
        <strain evidence="2">ACHKN1017</strain>
    </source>
</reference>
<evidence type="ECO:0000313" key="2">
    <source>
        <dbReference type="Proteomes" id="UP000075881"/>
    </source>
</evidence>
<dbReference type="VEuPathDB" id="VectorBase:ACHR004594"/>
<dbReference type="EnsemblMetazoa" id="ACHR004594-RA">
    <property type="protein sequence ID" value="ACHR004594-PA"/>
    <property type="gene ID" value="ACHR004594"/>
</dbReference>
<accession>A0A182K1G0</accession>
<protein>
    <submittedName>
        <fullName evidence="1">Uncharacterized protein</fullName>
    </submittedName>
</protein>
<keyword evidence="2" id="KW-1185">Reference proteome</keyword>
<proteinExistence type="predicted"/>
<reference evidence="1" key="2">
    <citation type="submission" date="2020-05" db="UniProtKB">
        <authorList>
            <consortium name="EnsemblMetazoa"/>
        </authorList>
    </citation>
    <scope>IDENTIFICATION</scope>
    <source>
        <strain evidence="1">ACHKN1017</strain>
    </source>
</reference>
<organism evidence="1 2">
    <name type="scientific">Anopheles christyi</name>
    <dbReference type="NCBI Taxonomy" id="43041"/>
    <lineage>
        <taxon>Eukaryota</taxon>
        <taxon>Metazoa</taxon>
        <taxon>Ecdysozoa</taxon>
        <taxon>Arthropoda</taxon>
        <taxon>Hexapoda</taxon>
        <taxon>Insecta</taxon>
        <taxon>Pterygota</taxon>
        <taxon>Neoptera</taxon>
        <taxon>Endopterygota</taxon>
        <taxon>Diptera</taxon>
        <taxon>Nematocera</taxon>
        <taxon>Culicoidea</taxon>
        <taxon>Culicidae</taxon>
        <taxon>Anophelinae</taxon>
        <taxon>Anopheles</taxon>
    </lineage>
</organism>
<name>A0A182K1G0_9DIPT</name>